<feature type="region of interest" description="Disordered" evidence="1">
    <location>
        <begin position="55"/>
        <end position="75"/>
    </location>
</feature>
<name>A0A2J6PS84_9HELO</name>
<evidence type="ECO:0000313" key="2">
    <source>
        <dbReference type="EMBL" id="PMD16883.1"/>
    </source>
</evidence>
<evidence type="ECO:0000313" key="3">
    <source>
        <dbReference type="Proteomes" id="UP000235672"/>
    </source>
</evidence>
<proteinExistence type="predicted"/>
<reference evidence="2 3" key="1">
    <citation type="submission" date="2016-05" db="EMBL/GenBank/DDBJ databases">
        <title>A degradative enzymes factory behind the ericoid mycorrhizal symbiosis.</title>
        <authorList>
            <consortium name="DOE Joint Genome Institute"/>
            <person name="Martino E."/>
            <person name="Morin E."/>
            <person name="Grelet G."/>
            <person name="Kuo A."/>
            <person name="Kohler A."/>
            <person name="Daghino S."/>
            <person name="Barry K."/>
            <person name="Choi C."/>
            <person name="Cichocki N."/>
            <person name="Clum A."/>
            <person name="Copeland A."/>
            <person name="Hainaut M."/>
            <person name="Haridas S."/>
            <person name="Labutti K."/>
            <person name="Lindquist E."/>
            <person name="Lipzen A."/>
            <person name="Khouja H.-R."/>
            <person name="Murat C."/>
            <person name="Ohm R."/>
            <person name="Olson A."/>
            <person name="Spatafora J."/>
            <person name="Veneault-Fourrey C."/>
            <person name="Henrissat B."/>
            <person name="Grigoriev I."/>
            <person name="Martin F."/>
            <person name="Perotto S."/>
        </authorList>
    </citation>
    <scope>NUCLEOTIDE SEQUENCE [LARGE SCALE GENOMIC DNA]</scope>
    <source>
        <strain evidence="2 3">UAMH 7357</strain>
    </source>
</reference>
<organism evidence="2 3">
    <name type="scientific">Hyaloscypha hepaticicola</name>
    <dbReference type="NCBI Taxonomy" id="2082293"/>
    <lineage>
        <taxon>Eukaryota</taxon>
        <taxon>Fungi</taxon>
        <taxon>Dikarya</taxon>
        <taxon>Ascomycota</taxon>
        <taxon>Pezizomycotina</taxon>
        <taxon>Leotiomycetes</taxon>
        <taxon>Helotiales</taxon>
        <taxon>Hyaloscyphaceae</taxon>
        <taxon>Hyaloscypha</taxon>
    </lineage>
</organism>
<accession>A0A2J6PS84</accession>
<dbReference type="AlphaFoldDB" id="A0A2J6PS84"/>
<sequence length="131" mass="14862">MAPVIKIINQFIHQQESRSSINRLMEGKLKGDGNNGVQKIQDPAIRQMVDDLHESNGAGSLTEEEEANLHTKKLAGRVDEDGKRYDKPPMIDEEYEGYAVWIKTDDADDAEGVKERRQYEESESAEESLQK</sequence>
<dbReference type="Proteomes" id="UP000235672">
    <property type="component" value="Unassembled WGS sequence"/>
</dbReference>
<feature type="compositionally biased region" description="Acidic residues" evidence="1">
    <location>
        <begin position="121"/>
        <end position="131"/>
    </location>
</feature>
<feature type="region of interest" description="Disordered" evidence="1">
    <location>
        <begin position="106"/>
        <end position="131"/>
    </location>
</feature>
<evidence type="ECO:0000256" key="1">
    <source>
        <dbReference type="SAM" id="MobiDB-lite"/>
    </source>
</evidence>
<protein>
    <submittedName>
        <fullName evidence="2">Uncharacterized protein</fullName>
    </submittedName>
</protein>
<gene>
    <name evidence="2" type="ORF">NA56DRAFT_662786</name>
</gene>
<keyword evidence="3" id="KW-1185">Reference proteome</keyword>
<feature type="compositionally biased region" description="Basic and acidic residues" evidence="1">
    <location>
        <begin position="111"/>
        <end position="120"/>
    </location>
</feature>
<dbReference type="EMBL" id="KZ613503">
    <property type="protein sequence ID" value="PMD16883.1"/>
    <property type="molecule type" value="Genomic_DNA"/>
</dbReference>